<evidence type="ECO:0000259" key="6">
    <source>
        <dbReference type="PROSITE" id="PS50871"/>
    </source>
</evidence>
<dbReference type="PANTHER" id="PTHR22923:SF89">
    <property type="entry name" value="CEREBELLIN 18"/>
    <property type="match status" value="1"/>
</dbReference>
<evidence type="ECO:0000313" key="8">
    <source>
        <dbReference type="RefSeq" id="XP_031427178.2"/>
    </source>
</evidence>
<dbReference type="OrthoDB" id="6154955at2759"/>
<evidence type="ECO:0000256" key="3">
    <source>
        <dbReference type="ARBA" id="ARBA00022729"/>
    </source>
</evidence>
<dbReference type="SMART" id="SM00110">
    <property type="entry name" value="C1Q"/>
    <property type="match status" value="1"/>
</dbReference>
<reference evidence="8" key="1">
    <citation type="submission" date="2025-08" db="UniProtKB">
        <authorList>
            <consortium name="RefSeq"/>
        </authorList>
    </citation>
    <scope>IDENTIFICATION</scope>
</reference>
<dbReference type="InterPro" id="IPR050822">
    <property type="entry name" value="Cerebellin_Synaptic_Org"/>
</dbReference>
<feature type="non-terminal residue" evidence="8">
    <location>
        <position position="1"/>
    </location>
</feature>
<keyword evidence="7" id="KW-1185">Reference proteome</keyword>
<keyword evidence="2" id="KW-0964">Secreted</keyword>
<feature type="domain" description="C1q" evidence="6">
    <location>
        <begin position="101"/>
        <end position="245"/>
    </location>
</feature>
<dbReference type="Proteomes" id="UP000515152">
    <property type="component" value="Chromosome 8"/>
</dbReference>
<dbReference type="GO" id="GO:0005576">
    <property type="term" value="C:extracellular region"/>
    <property type="evidence" value="ECO:0007669"/>
    <property type="project" value="UniProtKB-SubCell"/>
</dbReference>
<dbReference type="RefSeq" id="XP_031427178.2">
    <property type="nucleotide sequence ID" value="XM_031571318.2"/>
</dbReference>
<keyword evidence="3 5" id="KW-0732">Signal</keyword>
<dbReference type="PROSITE" id="PS50871">
    <property type="entry name" value="C1Q"/>
    <property type="match status" value="1"/>
</dbReference>
<evidence type="ECO:0000256" key="4">
    <source>
        <dbReference type="SAM" id="Phobius"/>
    </source>
</evidence>
<comment type="subcellular location">
    <subcellularLocation>
        <location evidence="1">Secreted</location>
    </subcellularLocation>
</comment>
<proteinExistence type="predicted"/>
<organism evidence="7 8">
    <name type="scientific">Clupea harengus</name>
    <name type="common">Atlantic herring</name>
    <dbReference type="NCBI Taxonomy" id="7950"/>
    <lineage>
        <taxon>Eukaryota</taxon>
        <taxon>Metazoa</taxon>
        <taxon>Chordata</taxon>
        <taxon>Craniata</taxon>
        <taxon>Vertebrata</taxon>
        <taxon>Euteleostomi</taxon>
        <taxon>Actinopterygii</taxon>
        <taxon>Neopterygii</taxon>
        <taxon>Teleostei</taxon>
        <taxon>Clupei</taxon>
        <taxon>Clupeiformes</taxon>
        <taxon>Clupeoidei</taxon>
        <taxon>Clupeidae</taxon>
        <taxon>Clupea</taxon>
    </lineage>
</organism>
<sequence>SDCTLSFFLFLSSCLYSPLLCPLCSFFFLSHFPSLPLCPCTVQVDGSLPCGGWDCECAFNRQSGCCCAAQDFYRLEERVFTRMMGQWQALKQLNDQIEAVAGGRQVAFTATMSPMTKCFGPFTSNVPIPYKDISLNSASGYNAALGLFTAPRDGLYSFSLTVYSNVGSSGNRLYHRVMLVKDGRPVASVWEDNRDDAEDSASHTVLLTLTRGSQVFAVLQSGRELCGDTQGHNMFSGYLLYPSEE</sequence>
<evidence type="ECO:0000256" key="2">
    <source>
        <dbReference type="ARBA" id="ARBA00022525"/>
    </source>
</evidence>
<keyword evidence="4" id="KW-0472">Membrane</keyword>
<accession>A0A6P8FFF6</accession>
<dbReference type="PANTHER" id="PTHR22923">
    <property type="entry name" value="CEREBELLIN-RELATED"/>
    <property type="match status" value="1"/>
</dbReference>
<dbReference type="AlphaFoldDB" id="A0A6P8FFF6"/>
<keyword evidence="4" id="KW-0812">Transmembrane</keyword>
<evidence type="ECO:0000313" key="7">
    <source>
        <dbReference type="Proteomes" id="UP000515152"/>
    </source>
</evidence>
<keyword evidence="4" id="KW-1133">Transmembrane helix</keyword>
<feature type="transmembrane region" description="Helical" evidence="4">
    <location>
        <begin position="7"/>
        <end position="29"/>
    </location>
</feature>
<protein>
    <submittedName>
        <fullName evidence="8">Cerebellin-2-like</fullName>
    </submittedName>
</protein>
<dbReference type="GO" id="GO:0045202">
    <property type="term" value="C:synapse"/>
    <property type="evidence" value="ECO:0007669"/>
    <property type="project" value="TreeGrafter"/>
</dbReference>
<name>A0A6P8FFF6_CLUHA</name>
<dbReference type="KEGG" id="char:116221408"/>
<evidence type="ECO:0000256" key="5">
    <source>
        <dbReference type="SAM" id="SignalP"/>
    </source>
</evidence>
<evidence type="ECO:0000256" key="1">
    <source>
        <dbReference type="ARBA" id="ARBA00004613"/>
    </source>
</evidence>
<dbReference type="Pfam" id="PF00386">
    <property type="entry name" value="C1q"/>
    <property type="match status" value="1"/>
</dbReference>
<dbReference type="GO" id="GO:0099558">
    <property type="term" value="P:maintenance of synapse structure"/>
    <property type="evidence" value="ECO:0007669"/>
    <property type="project" value="TreeGrafter"/>
</dbReference>
<dbReference type="GeneID" id="116221408"/>
<feature type="chain" id="PRO_5035276681" evidence="5">
    <location>
        <begin position="17"/>
        <end position="245"/>
    </location>
</feature>
<feature type="signal peptide" evidence="5">
    <location>
        <begin position="1"/>
        <end position="16"/>
    </location>
</feature>
<dbReference type="InterPro" id="IPR001073">
    <property type="entry name" value="C1q_dom"/>
</dbReference>
<gene>
    <name evidence="8" type="primary">LOC116221408</name>
</gene>